<name>A0A1H0NKB9_SELRU</name>
<organism evidence="1 2">
    <name type="scientific">Selenomonas ruminantium</name>
    <dbReference type="NCBI Taxonomy" id="971"/>
    <lineage>
        <taxon>Bacteria</taxon>
        <taxon>Bacillati</taxon>
        <taxon>Bacillota</taxon>
        <taxon>Negativicutes</taxon>
        <taxon>Selenomonadales</taxon>
        <taxon>Selenomonadaceae</taxon>
        <taxon>Selenomonas</taxon>
    </lineage>
</organism>
<dbReference type="OrthoDB" id="442064at2"/>
<dbReference type="GO" id="GO:0000166">
    <property type="term" value="F:nucleotide binding"/>
    <property type="evidence" value="ECO:0007669"/>
    <property type="project" value="UniProtKB-KW"/>
</dbReference>
<dbReference type="InterPro" id="IPR043128">
    <property type="entry name" value="Rev_trsase/Diguanyl_cyclase"/>
</dbReference>
<dbReference type="Gene3D" id="3.30.70.270">
    <property type="match status" value="1"/>
</dbReference>
<evidence type="ECO:0000313" key="1">
    <source>
        <dbReference type="EMBL" id="SDO93144.1"/>
    </source>
</evidence>
<proteinExistence type="predicted"/>
<dbReference type="EMBL" id="FNJQ01000003">
    <property type="protein sequence ID" value="SDO93144.1"/>
    <property type="molecule type" value="Genomic_DNA"/>
</dbReference>
<protein>
    <submittedName>
        <fullName evidence="1">Uncharacterized protein</fullName>
    </submittedName>
</protein>
<accession>A0A1H0NKB9</accession>
<dbReference type="GO" id="GO:0051607">
    <property type="term" value="P:defense response to virus"/>
    <property type="evidence" value="ECO:0007669"/>
    <property type="project" value="UniProtKB-KW"/>
</dbReference>
<dbReference type="RefSeq" id="WP_074571313.1">
    <property type="nucleotide sequence ID" value="NZ_FNJQ01000003.1"/>
</dbReference>
<sequence length="545" mass="62008">MDFKAILLDTRSIQQYIFSGNQLKTNIGASYLVENLFADALIRAVEEVCGAGSIDEETWLKVAEPDWESMYTACRVGYIGGGNALLLFRPEIETQKLRDVVSTFTKIALVEYPGLKTGAAIGNISLDKNGNFLGNADGKTGLDLLHEELKNAQNTVFPEVSLPYTGLTLSCASNGETANVYDKEDNRFYSWEIETKILADRKTAEREAPAEKELLDKLRSVVAEEDRDDYLRGWAFPMKFDELGQKETEDYLAVVHIDGNNMGKQFRECSTLTQRKNLSISIRKKTICAFNALVDDILSCYDDWHFLKKIVRPDGETLLPVRPLILGGDDMTFVCHAKLALQFTAFVMRELKENGICSCGGIAILPTSYPFFRGYEMTEQLCSEAKKRMRQDDAPSCWLDFTILHGEQAPQLSQIRKQEYHDVLGRNMHFGPYRVDASGDMPEALDNLLLAMQEVHFGPHKMPMSKLKEMRRVLAAGRHEQVQFKQQLDYLIRNNPNSKMRLPAVEAWKTYEKELWAENRTPYLDMIEMLDFCLFREVENSGREG</sequence>
<dbReference type="Proteomes" id="UP000182412">
    <property type="component" value="Unassembled WGS sequence"/>
</dbReference>
<reference evidence="1 2" key="1">
    <citation type="submission" date="2016-10" db="EMBL/GenBank/DDBJ databases">
        <authorList>
            <person name="de Groot N.N."/>
        </authorList>
    </citation>
    <scope>NUCLEOTIDE SEQUENCE [LARGE SCALE GENOMIC DNA]</scope>
    <source>
        <strain evidence="1 2">S137</strain>
    </source>
</reference>
<dbReference type="AlphaFoldDB" id="A0A1H0NKB9"/>
<gene>
    <name evidence="1" type="ORF">SAMN05216366_103111</name>
</gene>
<evidence type="ECO:0000313" key="2">
    <source>
        <dbReference type="Proteomes" id="UP000182412"/>
    </source>
</evidence>